<proteinExistence type="predicted"/>
<dbReference type="Proteomes" id="UP000178870">
    <property type="component" value="Unassembled WGS sequence"/>
</dbReference>
<feature type="transmembrane region" description="Helical" evidence="1">
    <location>
        <begin position="15"/>
        <end position="37"/>
    </location>
</feature>
<protein>
    <submittedName>
        <fullName evidence="2">Uncharacterized protein</fullName>
    </submittedName>
</protein>
<sequence length="356" mass="39257">MAATLTLIAIKARKVIRYGIIAFVVIVIGRIVLIFAIDVYKKVVPQPPPPPTVGFGRMAALPFPDLNIELPELEFTISTPTGALPAFPPQLPVYYMPLKTATLFSFDKMRKIAGAFGFTREPRQETDTLYNFTHPTIAATFKADIVYETFSLSFNLAADSTPLDTRAPDVQTATSAVTQALRKADAFPEDLSGPVTHEFLRVEGQNLVRALALSDAQLTRINLFRKPVVISEEINYPTVTANPKEGNIWFIVSGARDAGKTLIAGEYRYFAMDPTKVETYPVKTADVALEDLKTGRGYIANLGLNTSGKVTVREIFLAYYDPNVPYSFYQPVVVFKGDGEFVAYVPAVTNKYYGAE</sequence>
<gene>
    <name evidence="2" type="ORF">A2803_02280</name>
</gene>
<keyword evidence="1" id="KW-0812">Transmembrane</keyword>
<name>A0A1F7YWD3_9BACT</name>
<keyword evidence="1" id="KW-0472">Membrane</keyword>
<keyword evidence="1" id="KW-1133">Transmembrane helix</keyword>
<dbReference type="AlphaFoldDB" id="A0A1F7YWD3"/>
<organism evidence="2 3">
    <name type="scientific">Candidatus Woesebacteria bacterium RIFCSPHIGHO2_01_FULL_44_21</name>
    <dbReference type="NCBI Taxonomy" id="1802503"/>
    <lineage>
        <taxon>Bacteria</taxon>
        <taxon>Candidatus Woeseibacteriota</taxon>
    </lineage>
</organism>
<comment type="caution">
    <text evidence="2">The sequence shown here is derived from an EMBL/GenBank/DDBJ whole genome shotgun (WGS) entry which is preliminary data.</text>
</comment>
<evidence type="ECO:0000256" key="1">
    <source>
        <dbReference type="SAM" id="Phobius"/>
    </source>
</evidence>
<dbReference type="EMBL" id="MGGP01000024">
    <property type="protein sequence ID" value="OGM31540.1"/>
    <property type="molecule type" value="Genomic_DNA"/>
</dbReference>
<accession>A0A1F7YWD3</accession>
<evidence type="ECO:0000313" key="3">
    <source>
        <dbReference type="Proteomes" id="UP000178870"/>
    </source>
</evidence>
<reference evidence="2 3" key="1">
    <citation type="journal article" date="2016" name="Nat. Commun.">
        <title>Thousands of microbial genomes shed light on interconnected biogeochemical processes in an aquifer system.</title>
        <authorList>
            <person name="Anantharaman K."/>
            <person name="Brown C.T."/>
            <person name="Hug L.A."/>
            <person name="Sharon I."/>
            <person name="Castelle C.J."/>
            <person name="Probst A.J."/>
            <person name="Thomas B.C."/>
            <person name="Singh A."/>
            <person name="Wilkins M.J."/>
            <person name="Karaoz U."/>
            <person name="Brodie E.L."/>
            <person name="Williams K.H."/>
            <person name="Hubbard S.S."/>
            <person name="Banfield J.F."/>
        </authorList>
    </citation>
    <scope>NUCLEOTIDE SEQUENCE [LARGE SCALE GENOMIC DNA]</scope>
</reference>
<evidence type="ECO:0000313" key="2">
    <source>
        <dbReference type="EMBL" id="OGM31540.1"/>
    </source>
</evidence>